<dbReference type="AlphaFoldDB" id="A0A0D0IXW3"/>
<accession>A0A0D0IXW3</accession>
<proteinExistence type="predicted"/>
<evidence type="ECO:0000313" key="3">
    <source>
        <dbReference type="Proteomes" id="UP000032068"/>
    </source>
</evidence>
<reference evidence="2 3" key="1">
    <citation type="submission" date="2014-12" db="EMBL/GenBank/DDBJ databases">
        <title>16Stimator: statistical estimation of ribosomal gene copy numbers from draft genome assemblies.</title>
        <authorList>
            <person name="Perisin M.A."/>
            <person name="Vetter M."/>
            <person name="Gilbert J.A."/>
            <person name="Bergelson J."/>
        </authorList>
    </citation>
    <scope>NUCLEOTIDE SEQUENCE [LARGE SCALE GENOMIC DNA]</scope>
    <source>
        <strain evidence="2 3">MEJ086</strain>
    </source>
</reference>
<comment type="caution">
    <text evidence="2">The sequence shown here is derived from an EMBL/GenBank/DDBJ whole genome shotgun (WGS) entry which is preliminary data.</text>
</comment>
<sequence>MKIDSRAPLAPADAASDVRTRPSELSPASPTPPPAVRQPSLPRTPPLPSVQDDLQALELAAGVEPGLFAGSRPAEILEDILERILPTLPLDGETRTLAMALVREELDTRQALDRQRVETETGE</sequence>
<evidence type="ECO:0000313" key="2">
    <source>
        <dbReference type="EMBL" id="KIP87903.1"/>
    </source>
</evidence>
<name>A0A0D0IXW3_9PSED</name>
<dbReference type="EMBL" id="JXQW01000124">
    <property type="protein sequence ID" value="KIP87903.1"/>
    <property type="molecule type" value="Genomic_DNA"/>
</dbReference>
<protein>
    <submittedName>
        <fullName evidence="2">Uncharacterized protein</fullName>
    </submittedName>
</protein>
<feature type="region of interest" description="Disordered" evidence="1">
    <location>
        <begin position="1"/>
        <end position="51"/>
    </location>
</feature>
<dbReference type="RefSeq" id="WP_042556767.1">
    <property type="nucleotide sequence ID" value="NZ_JXQW01000124.1"/>
</dbReference>
<feature type="compositionally biased region" description="Pro residues" evidence="1">
    <location>
        <begin position="29"/>
        <end position="48"/>
    </location>
</feature>
<dbReference type="Proteomes" id="UP000032068">
    <property type="component" value="Unassembled WGS sequence"/>
</dbReference>
<evidence type="ECO:0000256" key="1">
    <source>
        <dbReference type="SAM" id="MobiDB-lite"/>
    </source>
</evidence>
<organism evidence="2 3">
    <name type="scientific">Pseudomonas fulva</name>
    <dbReference type="NCBI Taxonomy" id="47880"/>
    <lineage>
        <taxon>Bacteria</taxon>
        <taxon>Pseudomonadati</taxon>
        <taxon>Pseudomonadota</taxon>
        <taxon>Gammaproteobacteria</taxon>
        <taxon>Pseudomonadales</taxon>
        <taxon>Pseudomonadaceae</taxon>
        <taxon>Pseudomonas</taxon>
    </lineage>
</organism>
<dbReference type="OrthoDB" id="6895337at2"/>
<gene>
    <name evidence="2" type="ORF">RU08_25885</name>
</gene>